<feature type="transmembrane region" description="Helical" evidence="9">
    <location>
        <begin position="28"/>
        <end position="53"/>
    </location>
</feature>
<dbReference type="InterPro" id="IPR005467">
    <property type="entry name" value="His_kinase_dom"/>
</dbReference>
<sequence length="632" mass="73178">MDPMEHTRHFKKAYPLKKMYSGTLESPLFYLFLLAVTLFSIFYSLDIFSFFTYITYAIGLDDLKIIHSAVIALLFVFVFLTYRYRSLTKILKSRDLENLQLIHTLSETKQKYRVLLESIPDAVIVINYDWKVLLANDMAHQLFIQESKETLIGVNLLKAFSYFAESSILKTMQHVMENRTPDVMVDSFSFDNDHTRWFEIHIYPVSEGIMLINIDITERILAEAALSESEQRYRSLIDLSPDMITIEQDHKIVFANPAAASMLGIHSVEELLGKPPETLLSIIDGHRDRLIQQFEKIYTRNVSPSFEEFRFVRHDQEILDIEMASIPFIFGEKPAVQHICRDISVRKKAEEERKEAAVNLKLLQEAREYDRLKTEFFSNISHEFKTPLNVILGTLQLYDLHLQGTTLPAELYPIIRYKKILKQNCYRLLRLINNLLDITKIDSGYFQIQHRNCDMVSLVKEITLSVADYVHNKALSITFNSNTDQKHMACDPDKFERILLNLLSNAIKFTNMEGSISVNFIDYGKRVEIVVKDTGIGIPIDKQEVIFERFRQVDPLLTRNHEGSGIGLALVKSLVEMHLGTIRLQSEVEKGSTFIIDLPVIHLEECQPNNDPIEPPCNVEKIHIEFSDIYHM</sequence>
<dbReference type="SUPFAM" id="SSF55785">
    <property type="entry name" value="PYP-like sensor domain (PAS domain)"/>
    <property type="match status" value="2"/>
</dbReference>
<keyword evidence="6" id="KW-0418">Kinase</keyword>
<evidence type="ECO:0000256" key="4">
    <source>
        <dbReference type="ARBA" id="ARBA00022679"/>
    </source>
</evidence>
<dbReference type="Pfam" id="PF00512">
    <property type="entry name" value="HisKA"/>
    <property type="match status" value="1"/>
</dbReference>
<evidence type="ECO:0000256" key="9">
    <source>
        <dbReference type="SAM" id="Phobius"/>
    </source>
</evidence>
<dbReference type="SMART" id="SM00091">
    <property type="entry name" value="PAS"/>
    <property type="match status" value="2"/>
</dbReference>
<dbReference type="PANTHER" id="PTHR43711">
    <property type="entry name" value="TWO-COMPONENT HISTIDINE KINASE"/>
    <property type="match status" value="1"/>
</dbReference>
<evidence type="ECO:0000256" key="8">
    <source>
        <dbReference type="ARBA" id="ARBA00023012"/>
    </source>
</evidence>
<dbReference type="InterPro" id="IPR013656">
    <property type="entry name" value="PAS_4"/>
</dbReference>
<dbReference type="OrthoDB" id="9813394at2"/>
<dbReference type="PANTHER" id="PTHR43711:SF26">
    <property type="entry name" value="SENSOR HISTIDINE KINASE RCSC"/>
    <property type="match status" value="1"/>
</dbReference>
<dbReference type="SMART" id="SM00387">
    <property type="entry name" value="HATPase_c"/>
    <property type="match status" value="1"/>
</dbReference>
<dbReference type="PROSITE" id="PS50109">
    <property type="entry name" value="HIS_KIN"/>
    <property type="match status" value="1"/>
</dbReference>
<dbReference type="PRINTS" id="PR00344">
    <property type="entry name" value="BCTRLSENSOR"/>
</dbReference>
<dbReference type="InterPro" id="IPR000014">
    <property type="entry name" value="PAS"/>
</dbReference>
<keyword evidence="8" id="KW-0902">Two-component regulatory system</keyword>
<dbReference type="SUPFAM" id="SSF55874">
    <property type="entry name" value="ATPase domain of HSP90 chaperone/DNA topoisomerase II/histidine kinase"/>
    <property type="match status" value="1"/>
</dbReference>
<dbReference type="GO" id="GO:0005524">
    <property type="term" value="F:ATP binding"/>
    <property type="evidence" value="ECO:0007669"/>
    <property type="project" value="UniProtKB-KW"/>
</dbReference>
<dbReference type="Pfam" id="PF08448">
    <property type="entry name" value="PAS_4"/>
    <property type="match status" value="1"/>
</dbReference>
<dbReference type="InterPro" id="IPR003661">
    <property type="entry name" value="HisK_dim/P_dom"/>
</dbReference>
<gene>
    <name evidence="12" type="ORF">Gferi_16100</name>
</gene>
<keyword evidence="4" id="KW-0808">Transferase</keyword>
<dbReference type="NCBIfam" id="TIGR00229">
    <property type="entry name" value="sensory_box"/>
    <property type="match status" value="2"/>
</dbReference>
<dbReference type="InterPro" id="IPR050736">
    <property type="entry name" value="Sensor_HK_Regulatory"/>
</dbReference>
<dbReference type="CDD" id="cd00130">
    <property type="entry name" value="PAS"/>
    <property type="match status" value="2"/>
</dbReference>
<feature type="domain" description="PAS" evidence="11">
    <location>
        <begin position="229"/>
        <end position="269"/>
    </location>
</feature>
<keyword evidence="9" id="KW-0812">Transmembrane</keyword>
<dbReference type="GO" id="GO:0000155">
    <property type="term" value="F:phosphorelay sensor kinase activity"/>
    <property type="evidence" value="ECO:0007669"/>
    <property type="project" value="InterPro"/>
</dbReference>
<name>A0A1D8GJ69_9FIRM</name>
<dbReference type="Pfam" id="PF02518">
    <property type="entry name" value="HATPase_c"/>
    <property type="match status" value="1"/>
</dbReference>
<evidence type="ECO:0000313" key="12">
    <source>
        <dbReference type="EMBL" id="AOT70950.1"/>
    </source>
</evidence>
<dbReference type="PROSITE" id="PS50112">
    <property type="entry name" value="PAS"/>
    <property type="match status" value="1"/>
</dbReference>
<keyword evidence="13" id="KW-1185">Reference proteome</keyword>
<evidence type="ECO:0000256" key="3">
    <source>
        <dbReference type="ARBA" id="ARBA00022553"/>
    </source>
</evidence>
<dbReference type="InterPro" id="IPR004358">
    <property type="entry name" value="Sig_transdc_His_kin-like_C"/>
</dbReference>
<evidence type="ECO:0000259" key="10">
    <source>
        <dbReference type="PROSITE" id="PS50109"/>
    </source>
</evidence>
<evidence type="ECO:0000256" key="1">
    <source>
        <dbReference type="ARBA" id="ARBA00000085"/>
    </source>
</evidence>
<dbReference type="Gene3D" id="3.30.450.20">
    <property type="entry name" value="PAS domain"/>
    <property type="match status" value="2"/>
</dbReference>
<feature type="domain" description="Histidine kinase" evidence="10">
    <location>
        <begin position="379"/>
        <end position="602"/>
    </location>
</feature>
<dbReference type="EC" id="2.7.13.3" evidence="2"/>
<accession>A0A1D8GJ69</accession>
<dbReference type="CDD" id="cd16922">
    <property type="entry name" value="HATPase_EvgS-ArcB-TorS-like"/>
    <property type="match status" value="1"/>
</dbReference>
<evidence type="ECO:0000256" key="2">
    <source>
        <dbReference type="ARBA" id="ARBA00012438"/>
    </source>
</evidence>
<evidence type="ECO:0000256" key="6">
    <source>
        <dbReference type="ARBA" id="ARBA00022777"/>
    </source>
</evidence>
<dbReference type="KEGG" id="gfe:Gferi_16100"/>
<dbReference type="InterPro" id="IPR036097">
    <property type="entry name" value="HisK_dim/P_sf"/>
</dbReference>
<evidence type="ECO:0000256" key="7">
    <source>
        <dbReference type="ARBA" id="ARBA00022840"/>
    </source>
</evidence>
<protein>
    <recommendedName>
        <fullName evidence="2">histidine kinase</fullName>
        <ecNumber evidence="2">2.7.13.3</ecNumber>
    </recommendedName>
</protein>
<dbReference type="InterPro" id="IPR036890">
    <property type="entry name" value="HATPase_C_sf"/>
</dbReference>
<comment type="catalytic activity">
    <reaction evidence="1">
        <text>ATP + protein L-histidine = ADP + protein N-phospho-L-histidine.</text>
        <dbReference type="EC" id="2.7.13.3"/>
    </reaction>
</comment>
<dbReference type="STRING" id="1424294.Gferi_16100"/>
<dbReference type="SMART" id="SM00388">
    <property type="entry name" value="HisKA"/>
    <property type="match status" value="1"/>
</dbReference>
<dbReference type="Pfam" id="PF13426">
    <property type="entry name" value="PAS_9"/>
    <property type="match status" value="1"/>
</dbReference>
<dbReference type="Gene3D" id="1.10.287.130">
    <property type="match status" value="1"/>
</dbReference>
<dbReference type="Proteomes" id="UP000095743">
    <property type="component" value="Chromosome"/>
</dbReference>
<dbReference type="EMBL" id="CP017269">
    <property type="protein sequence ID" value="AOT70950.1"/>
    <property type="molecule type" value="Genomic_DNA"/>
</dbReference>
<reference evidence="12 13" key="1">
    <citation type="submission" date="2016-09" db="EMBL/GenBank/DDBJ databases">
        <title>Genomic analysis reveals versatility of anaerobic energy metabolism of Geosporobacter ferrireducens IRF9 of phylum Firmicutes.</title>
        <authorList>
            <person name="Kim S.-J."/>
        </authorList>
    </citation>
    <scope>NUCLEOTIDE SEQUENCE [LARGE SCALE GENOMIC DNA]</scope>
    <source>
        <strain evidence="12 13">IRF9</strain>
    </source>
</reference>
<organism evidence="12 13">
    <name type="scientific">Geosporobacter ferrireducens</name>
    <dbReference type="NCBI Taxonomy" id="1424294"/>
    <lineage>
        <taxon>Bacteria</taxon>
        <taxon>Bacillati</taxon>
        <taxon>Bacillota</taxon>
        <taxon>Clostridia</taxon>
        <taxon>Peptostreptococcales</taxon>
        <taxon>Thermotaleaceae</taxon>
        <taxon>Geosporobacter</taxon>
    </lineage>
</organism>
<dbReference type="SUPFAM" id="SSF47384">
    <property type="entry name" value="Homodimeric domain of signal transducing histidine kinase"/>
    <property type="match status" value="1"/>
</dbReference>
<dbReference type="AlphaFoldDB" id="A0A1D8GJ69"/>
<keyword evidence="7" id="KW-0067">ATP-binding</keyword>
<dbReference type="FunFam" id="3.30.565.10:FF:000037">
    <property type="entry name" value="Hybrid sensor histidine kinase/response regulator"/>
    <property type="match status" value="1"/>
</dbReference>
<evidence type="ECO:0000256" key="5">
    <source>
        <dbReference type="ARBA" id="ARBA00022741"/>
    </source>
</evidence>
<dbReference type="RefSeq" id="WP_069978255.1">
    <property type="nucleotide sequence ID" value="NZ_CP017269.1"/>
</dbReference>
<feature type="transmembrane region" description="Helical" evidence="9">
    <location>
        <begin position="65"/>
        <end position="84"/>
    </location>
</feature>
<evidence type="ECO:0000259" key="11">
    <source>
        <dbReference type="PROSITE" id="PS50112"/>
    </source>
</evidence>
<dbReference type="InterPro" id="IPR003594">
    <property type="entry name" value="HATPase_dom"/>
</dbReference>
<dbReference type="CDD" id="cd00082">
    <property type="entry name" value="HisKA"/>
    <property type="match status" value="1"/>
</dbReference>
<evidence type="ECO:0000313" key="13">
    <source>
        <dbReference type="Proteomes" id="UP000095743"/>
    </source>
</evidence>
<proteinExistence type="predicted"/>
<keyword evidence="9" id="KW-1133">Transmembrane helix</keyword>
<keyword evidence="3" id="KW-0597">Phosphoprotein</keyword>
<dbReference type="Gene3D" id="3.30.565.10">
    <property type="entry name" value="Histidine kinase-like ATPase, C-terminal domain"/>
    <property type="match status" value="1"/>
</dbReference>
<dbReference type="InterPro" id="IPR035965">
    <property type="entry name" value="PAS-like_dom_sf"/>
</dbReference>
<keyword evidence="5" id="KW-0547">Nucleotide-binding</keyword>
<keyword evidence="9" id="KW-0472">Membrane</keyword>